<evidence type="ECO:0000313" key="2">
    <source>
        <dbReference type="Proteomes" id="UP000335636"/>
    </source>
</evidence>
<comment type="caution">
    <text evidence="1">The sequence shown here is derived from an EMBL/GenBank/DDBJ whole genome shotgun (WGS) entry which is preliminary data.</text>
</comment>
<dbReference type="AlphaFoldDB" id="A0A5E4C6P7"/>
<proteinExistence type="predicted"/>
<name>A0A5E4C6P7_MARMO</name>
<reference evidence="1" key="1">
    <citation type="submission" date="2019-04" db="EMBL/GenBank/DDBJ databases">
        <authorList>
            <person name="Alioto T."/>
            <person name="Alioto T."/>
        </authorList>
    </citation>
    <scope>NUCLEOTIDE SEQUENCE [LARGE SCALE GENOMIC DNA]</scope>
</reference>
<organism evidence="1 2">
    <name type="scientific">Marmota monax</name>
    <name type="common">Woodchuck</name>
    <dbReference type="NCBI Taxonomy" id="9995"/>
    <lineage>
        <taxon>Eukaryota</taxon>
        <taxon>Metazoa</taxon>
        <taxon>Chordata</taxon>
        <taxon>Craniata</taxon>
        <taxon>Vertebrata</taxon>
        <taxon>Euteleostomi</taxon>
        <taxon>Mammalia</taxon>
        <taxon>Eutheria</taxon>
        <taxon>Euarchontoglires</taxon>
        <taxon>Glires</taxon>
        <taxon>Rodentia</taxon>
        <taxon>Sciuromorpha</taxon>
        <taxon>Sciuridae</taxon>
        <taxon>Xerinae</taxon>
        <taxon>Marmotini</taxon>
        <taxon>Marmota</taxon>
    </lineage>
</organism>
<sequence>TTDIVSEEELAQLAQIQPLIFNFNERLAIKNCLKMLANKVAENGTTQEFM</sequence>
<gene>
    <name evidence="1" type="ORF">MONAX_5E027103</name>
</gene>
<protein>
    <submittedName>
        <fullName evidence="1">Uncharacterized protein</fullName>
    </submittedName>
</protein>
<keyword evidence="2" id="KW-1185">Reference proteome</keyword>
<dbReference type="Proteomes" id="UP000335636">
    <property type="component" value="Unassembled WGS sequence"/>
</dbReference>
<feature type="non-terminal residue" evidence="1">
    <location>
        <position position="50"/>
    </location>
</feature>
<accession>A0A5E4C6P7</accession>
<feature type="non-terminal residue" evidence="1">
    <location>
        <position position="1"/>
    </location>
</feature>
<evidence type="ECO:0000313" key="1">
    <source>
        <dbReference type="EMBL" id="VTJ77386.1"/>
    </source>
</evidence>
<dbReference type="EMBL" id="CABDUW010000969">
    <property type="protein sequence ID" value="VTJ77386.1"/>
    <property type="molecule type" value="Genomic_DNA"/>
</dbReference>